<dbReference type="EMBL" id="JAVRFE010000053">
    <property type="protein sequence ID" value="MDT0459921.1"/>
    <property type="molecule type" value="Genomic_DNA"/>
</dbReference>
<dbReference type="Proteomes" id="UP001180551">
    <property type="component" value="Unassembled WGS sequence"/>
</dbReference>
<keyword evidence="4" id="KW-1185">Reference proteome</keyword>
<evidence type="ECO:0000256" key="2">
    <source>
        <dbReference type="SAM" id="Phobius"/>
    </source>
</evidence>
<keyword evidence="2" id="KW-0812">Transmembrane</keyword>
<dbReference type="RefSeq" id="WP_311626911.1">
    <property type="nucleotide sequence ID" value="NZ_JAVRFE010000053.1"/>
</dbReference>
<feature type="transmembrane region" description="Helical" evidence="2">
    <location>
        <begin position="57"/>
        <end position="79"/>
    </location>
</feature>
<reference evidence="3" key="1">
    <citation type="submission" date="2024-05" db="EMBL/GenBank/DDBJ databases">
        <title>30 novel species of actinomycetes from the DSMZ collection.</title>
        <authorList>
            <person name="Nouioui I."/>
        </authorList>
    </citation>
    <scope>NUCLEOTIDE SEQUENCE</scope>
    <source>
        <strain evidence="3">DSM 41527</strain>
    </source>
</reference>
<evidence type="ECO:0000256" key="1">
    <source>
        <dbReference type="SAM" id="MobiDB-lite"/>
    </source>
</evidence>
<name>A0ABU2TG54_9ACTN</name>
<keyword evidence="2" id="KW-0472">Membrane</keyword>
<protein>
    <submittedName>
        <fullName evidence="3">Uncharacterized protein</fullName>
    </submittedName>
</protein>
<evidence type="ECO:0000313" key="3">
    <source>
        <dbReference type="EMBL" id="MDT0459921.1"/>
    </source>
</evidence>
<sequence length="126" mass="12746">MPQPNPPAGYPADAAPGGPVPYEQPEPYGIPQQAPQFGYGGPGMPPPIPLRRKAGKVWGVLGAVAGVLVIGTLASTAAFRGGGSSSGESGGPRYRVTVPRTLAGGESKLAKAISQQAAVRCRRTGQ</sequence>
<organism evidence="3 4">
    <name type="scientific">Streptomyces mooreae</name>
    <dbReference type="NCBI Taxonomy" id="3075523"/>
    <lineage>
        <taxon>Bacteria</taxon>
        <taxon>Bacillati</taxon>
        <taxon>Actinomycetota</taxon>
        <taxon>Actinomycetes</taxon>
        <taxon>Kitasatosporales</taxon>
        <taxon>Streptomycetaceae</taxon>
        <taxon>Streptomyces</taxon>
    </lineage>
</organism>
<proteinExistence type="predicted"/>
<feature type="region of interest" description="Disordered" evidence="1">
    <location>
        <begin position="1"/>
        <end position="49"/>
    </location>
</feature>
<accession>A0ABU2TG54</accession>
<evidence type="ECO:0000313" key="4">
    <source>
        <dbReference type="Proteomes" id="UP001180551"/>
    </source>
</evidence>
<gene>
    <name evidence="3" type="ORF">RM550_30070</name>
</gene>
<comment type="caution">
    <text evidence="3">The sequence shown here is derived from an EMBL/GenBank/DDBJ whole genome shotgun (WGS) entry which is preliminary data.</text>
</comment>
<keyword evidence="2" id="KW-1133">Transmembrane helix</keyword>